<sequence>MARAETIVIDASVAVKWFNKEEYSDDADRLKDAHVRGRIRLAAPELLLYEVLNALRYNAEQP</sequence>
<gene>
    <name evidence="3" type="ORF">ENM30_02125</name>
    <name evidence="2" type="ORF">ENT82_02380</name>
    <name evidence="1" type="ORF">ENU43_06795</name>
</gene>
<name>A0A7C4E1E7_CALS0</name>
<dbReference type="AlphaFoldDB" id="A0A7C4E1E7"/>
<evidence type="ECO:0008006" key="4">
    <source>
        <dbReference type="Google" id="ProtNLM"/>
    </source>
</evidence>
<dbReference type="Gene3D" id="3.40.50.1010">
    <property type="entry name" value="5'-nuclease"/>
    <property type="match status" value="1"/>
</dbReference>
<protein>
    <recommendedName>
        <fullName evidence="4">PIN domain-containing protein</fullName>
    </recommendedName>
</protein>
<evidence type="ECO:0000313" key="3">
    <source>
        <dbReference type="EMBL" id="HHN52090.1"/>
    </source>
</evidence>
<dbReference type="EMBL" id="DTAD01000024">
    <property type="protein sequence ID" value="HGN89962.1"/>
    <property type="molecule type" value="Genomic_DNA"/>
</dbReference>
<evidence type="ECO:0000313" key="2">
    <source>
        <dbReference type="EMBL" id="HGN89962.1"/>
    </source>
</evidence>
<dbReference type="EMBL" id="DTCM01000082">
    <property type="protein sequence ID" value="HGL41353.1"/>
    <property type="molecule type" value="Genomic_DNA"/>
</dbReference>
<dbReference type="CDD" id="cd09873">
    <property type="entry name" value="PIN_Pae0151-like"/>
    <property type="match status" value="1"/>
</dbReference>
<dbReference type="InterPro" id="IPR029060">
    <property type="entry name" value="PIN-like_dom_sf"/>
</dbReference>
<accession>A0A7C4E1E7</accession>
<organism evidence="2">
    <name type="scientific">Caldiarchaeum subterraneum</name>
    <dbReference type="NCBI Taxonomy" id="311458"/>
    <lineage>
        <taxon>Archaea</taxon>
        <taxon>Nitrososphaerota</taxon>
        <taxon>Candidatus Caldarchaeales</taxon>
        <taxon>Candidatus Caldarchaeaceae</taxon>
        <taxon>Candidatus Caldarchaeum</taxon>
    </lineage>
</organism>
<dbReference type="InterPro" id="IPR044153">
    <property type="entry name" value="PIN_Pae0151-like"/>
</dbReference>
<comment type="caution">
    <text evidence="2">The sequence shown here is derived from an EMBL/GenBank/DDBJ whole genome shotgun (WGS) entry which is preliminary data.</text>
</comment>
<reference evidence="2" key="1">
    <citation type="journal article" date="2020" name="mSystems">
        <title>Genome- and Community-Level Interaction Insights into Carbon Utilization and Element Cycling Functions of Hydrothermarchaeota in Hydrothermal Sediment.</title>
        <authorList>
            <person name="Zhou Z."/>
            <person name="Liu Y."/>
            <person name="Xu W."/>
            <person name="Pan J."/>
            <person name="Luo Z.H."/>
            <person name="Li M."/>
        </authorList>
    </citation>
    <scope>NUCLEOTIDE SEQUENCE [LARGE SCALE GENOMIC DNA]</scope>
    <source>
        <strain evidence="3">SpSt-1073</strain>
        <strain evidence="2">SpSt-613</strain>
        <strain evidence="1">SpSt-669</strain>
    </source>
</reference>
<evidence type="ECO:0000313" key="1">
    <source>
        <dbReference type="EMBL" id="HGL41353.1"/>
    </source>
</evidence>
<dbReference type="EMBL" id="DRXG01000042">
    <property type="protein sequence ID" value="HHN52090.1"/>
    <property type="molecule type" value="Genomic_DNA"/>
</dbReference>
<proteinExistence type="predicted"/>
<dbReference type="SUPFAM" id="SSF88723">
    <property type="entry name" value="PIN domain-like"/>
    <property type="match status" value="1"/>
</dbReference>